<dbReference type="PANTHER" id="PTHR16021:SF13">
    <property type="entry name" value="ETS DOMAIN-CONTAINING PROTEIN-RELATED"/>
    <property type="match status" value="1"/>
</dbReference>
<feature type="region of interest" description="Disordered" evidence="1">
    <location>
        <begin position="16"/>
        <end position="66"/>
    </location>
</feature>
<accession>A0AAD9H893</accession>
<dbReference type="InterPro" id="IPR052660">
    <property type="entry name" value="Erythrocyte_Invasion_ImmMod"/>
</dbReference>
<dbReference type="EMBL" id="MU843011">
    <property type="protein sequence ID" value="KAK2023167.1"/>
    <property type="molecule type" value="Genomic_DNA"/>
</dbReference>
<name>A0AAD9H893_9PEZI</name>
<dbReference type="AlphaFoldDB" id="A0AAD9H893"/>
<feature type="compositionally biased region" description="Basic and acidic residues" evidence="1">
    <location>
        <begin position="148"/>
        <end position="171"/>
    </location>
</feature>
<feature type="compositionally biased region" description="Low complexity" evidence="1">
    <location>
        <begin position="620"/>
        <end position="636"/>
    </location>
</feature>
<evidence type="ECO:0000313" key="3">
    <source>
        <dbReference type="Proteomes" id="UP001232148"/>
    </source>
</evidence>
<evidence type="ECO:0000256" key="1">
    <source>
        <dbReference type="SAM" id="MobiDB-lite"/>
    </source>
</evidence>
<feature type="region of interest" description="Disordered" evidence="1">
    <location>
        <begin position="736"/>
        <end position="774"/>
    </location>
</feature>
<comment type="caution">
    <text evidence="2">The sequence shown here is derived from an EMBL/GenBank/DDBJ whole genome shotgun (WGS) entry which is preliminary data.</text>
</comment>
<gene>
    <name evidence="2" type="ORF">LX32DRAFT_628648</name>
</gene>
<keyword evidence="3" id="KW-1185">Reference proteome</keyword>
<feature type="region of interest" description="Disordered" evidence="1">
    <location>
        <begin position="598"/>
        <end position="663"/>
    </location>
</feature>
<feature type="region of interest" description="Disordered" evidence="1">
    <location>
        <begin position="147"/>
        <end position="198"/>
    </location>
</feature>
<feature type="compositionally biased region" description="Low complexity" evidence="1">
    <location>
        <begin position="736"/>
        <end position="767"/>
    </location>
</feature>
<dbReference type="PANTHER" id="PTHR16021">
    <property type="entry name" value="MANSC DOMAIN CONTAINING PROTEIN 1"/>
    <property type="match status" value="1"/>
</dbReference>
<protein>
    <submittedName>
        <fullName evidence="2">Uncharacterized protein</fullName>
    </submittedName>
</protein>
<evidence type="ECO:0000313" key="2">
    <source>
        <dbReference type="EMBL" id="KAK2023167.1"/>
    </source>
</evidence>
<feature type="compositionally biased region" description="Low complexity" evidence="1">
    <location>
        <begin position="36"/>
        <end position="60"/>
    </location>
</feature>
<proteinExistence type="predicted"/>
<feature type="compositionally biased region" description="Polar residues" evidence="1">
    <location>
        <begin position="16"/>
        <end position="35"/>
    </location>
</feature>
<dbReference type="Proteomes" id="UP001232148">
    <property type="component" value="Unassembled WGS sequence"/>
</dbReference>
<sequence>MGDLVSSTSVIANGTASLSGSKSLSPGTTTGSNIQTSSVTLTSGSTATASSTVTGSGTLTDEPHVTLTTLPPGVSLLTLERVTYTSPTYITTTSPGSNHPTIVPIIIPFTGPPMICFNCFITFPPNIQIDVPQFCIQLFGLKIGNCPPKEDNKGNQKDDKKDEKKDDKEGDKDDEDKDEDEKPTKSEQEATTTSTSSSCTVTITATHRSVFCPVTKGNSADASCSTTAYTTATECSALGKTTTVTTTETPTPVVPPCGPDTCGGQVCPVKREIRPVPAAKDLLKRGNPQLGRWPDPSDYPDHKGFIADQIQEIAQGTEDRPRYSPKLVHHFGGYPLSAGWVRFKSKVEALALQGLYGCTSIVLVSRRGAWVSHIWETVLLNTDPFTSFNQMVDGYLPRGITPSDPNHKYYEYGMAELKDHPELGEAGVMFGDDPQGTDTPSSLNMRAFIVTPRARMSPYIYREPDGRVIPHDVLNQIHHQRGTIRMPERVERLKQEIANLFGDIPLEVLDYNAYVPKPEHTTKWERGKIMTDDAGNEYNLRDYMALMCRNTVRGKFLLQYQPAGTCKEEAEWRLWFEGQPVGDRSDGWRPLRNQLFAPPGLVTQPGRRQESVCEVPAKDAPPAASPTSAGGSATPPVSHPASVVPGTRASWSSPLPGNRTLSSSQTLPAVSVTLPSASASRIVYPPGSNPILPTTRTNTTTLQASVTTRSPLEPTTIFKTVEVTVKRPTTRSEGLTAIPITSSTPPVTASTAKATSSSRTAAKTTSRPPGPEPSRAVAIYYVDTVMRDYNGMLAIEGAWWMFPVGLKGRDRVDHDPCGKEPQGWMFLETPLNLQTVPWPPSLSAEGFFFDQRYCKYKEGKGGKGFGALACEGVAEFACERDPRAANRLECSKDPAAERTFVARVLCRFPTTDHRPDAGEAEATSWVTTKVPLLAPTAQPSASKASEIWLHIPDGHMPPP</sequence>
<reference evidence="2" key="1">
    <citation type="submission" date="2021-06" db="EMBL/GenBank/DDBJ databases">
        <title>Comparative genomics, transcriptomics and evolutionary studies reveal genomic signatures of adaptation to plant cell wall in hemibiotrophic fungi.</title>
        <authorList>
            <consortium name="DOE Joint Genome Institute"/>
            <person name="Baroncelli R."/>
            <person name="Diaz J.F."/>
            <person name="Benocci T."/>
            <person name="Peng M."/>
            <person name="Battaglia E."/>
            <person name="Haridas S."/>
            <person name="Andreopoulos W."/>
            <person name="Labutti K."/>
            <person name="Pangilinan J."/>
            <person name="Floch G.L."/>
            <person name="Makela M.R."/>
            <person name="Henrissat B."/>
            <person name="Grigoriev I.V."/>
            <person name="Crouch J.A."/>
            <person name="De Vries R.P."/>
            <person name="Sukno S.A."/>
            <person name="Thon M.R."/>
        </authorList>
    </citation>
    <scope>NUCLEOTIDE SEQUENCE</scope>
    <source>
        <strain evidence="2">MAFF235873</strain>
    </source>
</reference>
<organism evidence="2 3">
    <name type="scientific">Colletotrichum zoysiae</name>
    <dbReference type="NCBI Taxonomy" id="1216348"/>
    <lineage>
        <taxon>Eukaryota</taxon>
        <taxon>Fungi</taxon>
        <taxon>Dikarya</taxon>
        <taxon>Ascomycota</taxon>
        <taxon>Pezizomycotina</taxon>
        <taxon>Sordariomycetes</taxon>
        <taxon>Hypocreomycetidae</taxon>
        <taxon>Glomerellales</taxon>
        <taxon>Glomerellaceae</taxon>
        <taxon>Colletotrichum</taxon>
        <taxon>Colletotrichum graminicola species complex</taxon>
    </lineage>
</organism>
<feature type="compositionally biased region" description="Polar residues" evidence="1">
    <location>
        <begin position="649"/>
        <end position="663"/>
    </location>
</feature>